<protein>
    <submittedName>
        <fullName evidence="1">Uncharacterized protein</fullName>
    </submittedName>
</protein>
<gene>
    <name evidence="1" type="ordered locus">Thivi_4612</name>
</gene>
<sequence length="360" mass="40433">MKPTPTEIYLQWLSHDAGWVEICQMDKAPREIGWDNRSDVVLAQAREWARSGNLFTTLNRIDHPGLLAYLAQERQVDPHRKLRTTDALVTRYTRLFFDFDPARPKGTSSTDAELAEAEIRAKGLRDRLALMDWPAPLMAMSGNGWHVQYRTALPNSGETTEMLKAIYAGLHAEFSDDVVEFDRSVRNPARLCALYGSVKRKGPNTPDRPHRQSKCWIPSDWRQVHPRQVATLAEFYANRASQTRPNAHPDSQEARTTVSTIQGKGNYSSLDVVGWFRAHGAYVGELTGNVHGVSCPWSGEHSTPSPKSGGDTVIFESDGGWPGFSCKHSHCQGRTIRDVMALWGDADAYCREQFQPRRAA</sequence>
<dbReference type="eggNOG" id="COG1241">
    <property type="taxonomic scope" value="Bacteria"/>
</dbReference>
<evidence type="ECO:0000313" key="1">
    <source>
        <dbReference type="EMBL" id="AFL76403.1"/>
    </source>
</evidence>
<dbReference type="STRING" id="765911.Thivi_4612"/>
<dbReference type="EMBL" id="CP003154">
    <property type="protein sequence ID" value="AFL76403.1"/>
    <property type="molecule type" value="Genomic_DNA"/>
</dbReference>
<dbReference type="Proteomes" id="UP000006062">
    <property type="component" value="Chromosome"/>
</dbReference>
<name>I3YHD5_THIV6</name>
<reference evidence="1 2" key="1">
    <citation type="submission" date="2012-06" db="EMBL/GenBank/DDBJ databases">
        <title>Complete sequence of Thiocystis violascens DSM 198.</title>
        <authorList>
            <consortium name="US DOE Joint Genome Institute"/>
            <person name="Lucas S."/>
            <person name="Han J."/>
            <person name="Lapidus A."/>
            <person name="Cheng J.-F."/>
            <person name="Goodwin L."/>
            <person name="Pitluck S."/>
            <person name="Peters L."/>
            <person name="Ovchinnikova G."/>
            <person name="Teshima H."/>
            <person name="Detter J.C."/>
            <person name="Han C."/>
            <person name="Tapia R."/>
            <person name="Land M."/>
            <person name="Hauser L."/>
            <person name="Kyrpides N."/>
            <person name="Ivanova N."/>
            <person name="Pagani I."/>
            <person name="Vogl K."/>
            <person name="Liu Z."/>
            <person name="Frigaard N.-U."/>
            <person name="Bryant D."/>
            <person name="Woyke T."/>
        </authorList>
    </citation>
    <scope>NUCLEOTIDE SEQUENCE [LARGE SCALE GENOMIC DNA]</scope>
    <source>
        <strain evidence="2">ATCC 17096 / DSM 198 / 6111</strain>
    </source>
</reference>
<organism evidence="1 2">
    <name type="scientific">Thiocystis violascens (strain ATCC 17096 / DSM 198 / 6111)</name>
    <name type="common">Chromatium violascens</name>
    <dbReference type="NCBI Taxonomy" id="765911"/>
    <lineage>
        <taxon>Bacteria</taxon>
        <taxon>Pseudomonadati</taxon>
        <taxon>Pseudomonadota</taxon>
        <taxon>Gammaproteobacteria</taxon>
        <taxon>Chromatiales</taxon>
        <taxon>Chromatiaceae</taxon>
        <taxon>Thiocystis</taxon>
    </lineage>
</organism>
<proteinExistence type="predicted"/>
<accession>I3YHD5</accession>
<evidence type="ECO:0000313" key="2">
    <source>
        <dbReference type="Proteomes" id="UP000006062"/>
    </source>
</evidence>
<dbReference type="HOGENOM" id="CLU_816210_0_0_6"/>
<dbReference type="AlphaFoldDB" id="I3YHD5"/>
<dbReference type="KEGG" id="tvi:Thivi_4612"/>
<keyword evidence="2" id="KW-1185">Reference proteome</keyword>
<dbReference type="RefSeq" id="WP_014780771.1">
    <property type="nucleotide sequence ID" value="NC_018012.1"/>
</dbReference>